<dbReference type="AlphaFoldDB" id="A0AAU7QBZ9"/>
<sequence>MHKFASSCLRQRNTAMSLARFAHESRGLLGRLDSRVKTLVILSAVAVASMLSQWYLALALWLAAISLFTLMPCDGKALFKRLMMPLGIAWLVFFKRYIYPRQHALINHSVPLFFLWRPIARAWFSALCCFYASWRRLPW</sequence>
<evidence type="ECO:0000256" key="1">
    <source>
        <dbReference type="SAM" id="Phobius"/>
    </source>
</evidence>
<keyword evidence="1" id="KW-1133">Transmembrane helix</keyword>
<feature type="transmembrane region" description="Helical" evidence="1">
    <location>
        <begin position="82"/>
        <end position="99"/>
    </location>
</feature>
<proteinExistence type="predicted"/>
<accession>A0AAU7QBZ9</accession>
<keyword evidence="1" id="KW-0812">Transmembrane</keyword>
<gene>
    <name evidence="2" type="ORF">ABK905_06560</name>
</gene>
<keyword evidence="1" id="KW-0472">Membrane</keyword>
<name>A0AAU7QBZ9_9GAMM</name>
<dbReference type="EMBL" id="CP157947">
    <property type="protein sequence ID" value="XBS70775.1"/>
    <property type="molecule type" value="Genomic_DNA"/>
</dbReference>
<organism evidence="2">
    <name type="scientific">Acerihabitans sp. KWT182</name>
    <dbReference type="NCBI Taxonomy" id="3157919"/>
    <lineage>
        <taxon>Bacteria</taxon>
        <taxon>Pseudomonadati</taxon>
        <taxon>Pseudomonadota</taxon>
        <taxon>Gammaproteobacteria</taxon>
        <taxon>Enterobacterales</taxon>
        <taxon>Pectobacteriaceae</taxon>
        <taxon>Acerihabitans</taxon>
    </lineage>
</organism>
<protein>
    <submittedName>
        <fullName evidence="2">Uncharacterized protein</fullName>
    </submittedName>
</protein>
<reference evidence="2" key="1">
    <citation type="submission" date="2024-06" db="EMBL/GenBank/DDBJ databases">
        <authorList>
            <person name="Coelho C."/>
            <person name="Bento M."/>
            <person name="Garcia E."/>
            <person name="Camelo A."/>
            <person name="Brandao I."/>
            <person name="Espirito Santo C."/>
            <person name="Trovao J."/>
            <person name="Verissimo A."/>
            <person name="Costa J."/>
            <person name="Tiago I."/>
        </authorList>
    </citation>
    <scope>NUCLEOTIDE SEQUENCE</scope>
    <source>
        <strain evidence="2">KWT182</strain>
    </source>
</reference>
<evidence type="ECO:0000313" key="2">
    <source>
        <dbReference type="EMBL" id="XBS70775.1"/>
    </source>
</evidence>
<feature type="transmembrane region" description="Helical" evidence="1">
    <location>
        <begin position="39"/>
        <end position="70"/>
    </location>
</feature>